<dbReference type="Proteomes" id="UP000594260">
    <property type="component" value="Unplaced"/>
</dbReference>
<dbReference type="FunFam" id="1.20.5.170:FF:000025">
    <property type="entry name" value="nuclear factor interleukin-3-regulated protein-like"/>
    <property type="match status" value="1"/>
</dbReference>
<evidence type="ECO:0000256" key="3">
    <source>
        <dbReference type="ARBA" id="ARBA00023015"/>
    </source>
</evidence>
<evidence type="ECO:0000256" key="1">
    <source>
        <dbReference type="ARBA" id="ARBA00004123"/>
    </source>
</evidence>
<keyword evidence="3" id="KW-0805">Transcription regulation</keyword>
<keyword evidence="4" id="KW-0238">DNA-binding</keyword>
<dbReference type="PANTHER" id="PTHR11988:SF56">
    <property type="entry name" value="TRANSCRIPTION FACTOR CES-2"/>
    <property type="match status" value="1"/>
</dbReference>
<dbReference type="Gene3D" id="1.20.5.170">
    <property type="match status" value="1"/>
</dbReference>
<dbReference type="GO" id="GO:0000981">
    <property type="term" value="F:DNA-binding transcription factor activity, RNA polymerase II-specific"/>
    <property type="evidence" value="ECO:0007669"/>
    <property type="project" value="TreeGrafter"/>
</dbReference>
<evidence type="ECO:0000313" key="9">
    <source>
        <dbReference type="EnsemblMetazoa" id="XP_022661107"/>
    </source>
</evidence>
<dbReference type="EnsemblMetazoa" id="XM_022805372">
    <property type="protein sequence ID" value="XP_022661107"/>
    <property type="gene ID" value="LOC111250321"/>
</dbReference>
<reference evidence="9" key="1">
    <citation type="submission" date="2021-01" db="UniProtKB">
        <authorList>
            <consortium name="EnsemblMetazoa"/>
        </authorList>
    </citation>
    <scope>IDENTIFICATION</scope>
</reference>
<dbReference type="KEGG" id="vde:111250321"/>
<keyword evidence="6" id="KW-0539">Nucleus</keyword>
<feature type="region of interest" description="Disordered" evidence="7">
    <location>
        <begin position="135"/>
        <end position="182"/>
    </location>
</feature>
<evidence type="ECO:0000256" key="4">
    <source>
        <dbReference type="ARBA" id="ARBA00023125"/>
    </source>
</evidence>
<evidence type="ECO:0000256" key="7">
    <source>
        <dbReference type="SAM" id="MobiDB-lite"/>
    </source>
</evidence>
<dbReference type="OrthoDB" id="6516748at2759"/>
<feature type="compositionally biased region" description="Basic and acidic residues" evidence="7">
    <location>
        <begin position="152"/>
        <end position="165"/>
    </location>
</feature>
<dbReference type="RefSeq" id="XP_022661107.1">
    <property type="nucleotide sequence ID" value="XM_022805372.1"/>
</dbReference>
<dbReference type="PROSITE" id="PS50217">
    <property type="entry name" value="BZIP"/>
    <property type="match status" value="1"/>
</dbReference>
<comment type="similarity">
    <text evidence="2">Belongs to the bZIP family. NFIL3 subfamily.</text>
</comment>
<dbReference type="CDD" id="cd14695">
    <property type="entry name" value="bZIP_HLF"/>
    <property type="match status" value="1"/>
</dbReference>
<accession>A0A7M7K6H3</accession>
<evidence type="ECO:0000256" key="2">
    <source>
        <dbReference type="ARBA" id="ARBA00006079"/>
    </source>
</evidence>
<dbReference type="SMART" id="SM00338">
    <property type="entry name" value="BRLZ"/>
    <property type="match status" value="1"/>
</dbReference>
<dbReference type="GO" id="GO:0005634">
    <property type="term" value="C:nucleus"/>
    <property type="evidence" value="ECO:0007669"/>
    <property type="project" value="UniProtKB-SubCell"/>
</dbReference>
<dbReference type="GeneID" id="111250321"/>
<evidence type="ECO:0000259" key="8">
    <source>
        <dbReference type="PROSITE" id="PS50217"/>
    </source>
</evidence>
<dbReference type="Pfam" id="PF07716">
    <property type="entry name" value="bZIP_2"/>
    <property type="match status" value="1"/>
</dbReference>
<dbReference type="InterPro" id="IPR046347">
    <property type="entry name" value="bZIP_sf"/>
</dbReference>
<dbReference type="GO" id="GO:0000978">
    <property type="term" value="F:RNA polymerase II cis-regulatory region sequence-specific DNA binding"/>
    <property type="evidence" value="ECO:0007669"/>
    <property type="project" value="TreeGrafter"/>
</dbReference>
<organism evidence="9 10">
    <name type="scientific">Varroa destructor</name>
    <name type="common">Honeybee mite</name>
    <dbReference type="NCBI Taxonomy" id="109461"/>
    <lineage>
        <taxon>Eukaryota</taxon>
        <taxon>Metazoa</taxon>
        <taxon>Ecdysozoa</taxon>
        <taxon>Arthropoda</taxon>
        <taxon>Chelicerata</taxon>
        <taxon>Arachnida</taxon>
        <taxon>Acari</taxon>
        <taxon>Parasitiformes</taxon>
        <taxon>Mesostigmata</taxon>
        <taxon>Gamasina</taxon>
        <taxon>Dermanyssoidea</taxon>
        <taxon>Varroidae</taxon>
        <taxon>Varroa</taxon>
    </lineage>
</organism>
<evidence type="ECO:0000256" key="5">
    <source>
        <dbReference type="ARBA" id="ARBA00023163"/>
    </source>
</evidence>
<dbReference type="InParanoid" id="A0A7M7K6H3"/>
<keyword evidence="10" id="KW-1185">Reference proteome</keyword>
<proteinExistence type="inferred from homology"/>
<dbReference type="InterPro" id="IPR040223">
    <property type="entry name" value="PAR_bZIP"/>
</dbReference>
<sequence length="288" mass="32464">MSAAIQFKDFVMKRENSMSPPGWEHSSESEQPLDFSRSCMDRADQVAVQRVPSQPCSSIKQRQNTNSDLEQSWMPRHEIVAPFPLRVDPRFPADLLLTGLPLSKSTAQQDGNPQYYQQALLQQISKNTQRINCHSSAYPTSGILSSSNKQSTDVRESSEQSDHSNHSSSNSSPGLNDSTDIPALISGNVHQLCDSSTTLTSQAIRATRKRGKAFPEELKDSAYWERRRRNNAAAKRSRDARRAKEDETAVRAALLEQENFQLRIETNTLRQEIERIKSLLVQPPLVRT</sequence>
<dbReference type="InterPro" id="IPR004827">
    <property type="entry name" value="bZIP"/>
</dbReference>
<dbReference type="AlphaFoldDB" id="A0A7M7K6H3"/>
<dbReference type="SUPFAM" id="SSF57959">
    <property type="entry name" value="Leucine zipper domain"/>
    <property type="match status" value="1"/>
</dbReference>
<name>A0A7M7K6H3_VARDE</name>
<protein>
    <recommendedName>
        <fullName evidence="8">BZIP domain-containing protein</fullName>
    </recommendedName>
</protein>
<keyword evidence="5" id="KW-0804">Transcription</keyword>
<evidence type="ECO:0000313" key="10">
    <source>
        <dbReference type="Proteomes" id="UP000594260"/>
    </source>
</evidence>
<feature type="compositionally biased region" description="Polar residues" evidence="7">
    <location>
        <begin position="135"/>
        <end position="151"/>
    </location>
</feature>
<comment type="subcellular location">
    <subcellularLocation>
        <location evidence="1">Nucleus</location>
    </subcellularLocation>
</comment>
<feature type="domain" description="BZIP" evidence="8">
    <location>
        <begin position="220"/>
        <end position="283"/>
    </location>
</feature>
<dbReference type="PANTHER" id="PTHR11988">
    <property type="entry name" value="THYROTROPH EMBRYONIC FACTOR RELATED"/>
    <property type="match status" value="1"/>
</dbReference>
<evidence type="ECO:0000256" key="6">
    <source>
        <dbReference type="ARBA" id="ARBA00023242"/>
    </source>
</evidence>